<dbReference type="Proteomes" id="UP000324897">
    <property type="component" value="Unassembled WGS sequence"/>
</dbReference>
<evidence type="ECO:0000313" key="3">
    <source>
        <dbReference type="Proteomes" id="UP000324897"/>
    </source>
</evidence>
<dbReference type="AlphaFoldDB" id="A0A5J9SWH6"/>
<proteinExistence type="predicted"/>
<protein>
    <submittedName>
        <fullName evidence="2">Uncharacterized protein</fullName>
    </submittedName>
</protein>
<feature type="non-terminal residue" evidence="2">
    <location>
        <position position="1"/>
    </location>
</feature>
<comment type="caution">
    <text evidence="2">The sequence shown here is derived from an EMBL/GenBank/DDBJ whole genome shotgun (WGS) entry which is preliminary data.</text>
</comment>
<feature type="region of interest" description="Disordered" evidence="1">
    <location>
        <begin position="57"/>
        <end position="100"/>
    </location>
</feature>
<keyword evidence="3" id="KW-1185">Reference proteome</keyword>
<dbReference type="EMBL" id="RWGY01000192">
    <property type="protein sequence ID" value="TVU03336.1"/>
    <property type="molecule type" value="Genomic_DNA"/>
</dbReference>
<name>A0A5J9SWH6_9POAL</name>
<gene>
    <name evidence="2" type="ORF">EJB05_51128</name>
</gene>
<reference evidence="2 3" key="1">
    <citation type="journal article" date="2019" name="Sci. Rep.">
        <title>A high-quality genome of Eragrostis curvula grass provides insights into Poaceae evolution and supports new strategies to enhance forage quality.</title>
        <authorList>
            <person name="Carballo J."/>
            <person name="Santos B.A.C.M."/>
            <person name="Zappacosta D."/>
            <person name="Garbus I."/>
            <person name="Selva J.P."/>
            <person name="Gallo C.A."/>
            <person name="Diaz A."/>
            <person name="Albertini E."/>
            <person name="Caccamo M."/>
            <person name="Echenique V."/>
        </authorList>
    </citation>
    <scope>NUCLEOTIDE SEQUENCE [LARGE SCALE GENOMIC DNA]</scope>
    <source>
        <strain evidence="3">cv. Victoria</strain>
        <tissue evidence="2">Leaf</tissue>
    </source>
</reference>
<dbReference type="Gramene" id="TVU03336">
    <property type="protein sequence ID" value="TVU03336"/>
    <property type="gene ID" value="EJB05_51128"/>
</dbReference>
<evidence type="ECO:0000313" key="2">
    <source>
        <dbReference type="EMBL" id="TVU03336.1"/>
    </source>
</evidence>
<evidence type="ECO:0000256" key="1">
    <source>
        <dbReference type="SAM" id="MobiDB-lite"/>
    </source>
</evidence>
<accession>A0A5J9SWH6</accession>
<organism evidence="2 3">
    <name type="scientific">Eragrostis curvula</name>
    <name type="common">weeping love grass</name>
    <dbReference type="NCBI Taxonomy" id="38414"/>
    <lineage>
        <taxon>Eukaryota</taxon>
        <taxon>Viridiplantae</taxon>
        <taxon>Streptophyta</taxon>
        <taxon>Embryophyta</taxon>
        <taxon>Tracheophyta</taxon>
        <taxon>Spermatophyta</taxon>
        <taxon>Magnoliopsida</taxon>
        <taxon>Liliopsida</taxon>
        <taxon>Poales</taxon>
        <taxon>Poaceae</taxon>
        <taxon>PACMAD clade</taxon>
        <taxon>Chloridoideae</taxon>
        <taxon>Eragrostideae</taxon>
        <taxon>Eragrostidinae</taxon>
        <taxon>Eragrostis</taxon>
    </lineage>
</organism>
<sequence length="100" mass="10212">MDAAGLPIEATAADDSCSARSGSRTFLLGLPPFFVRRRGTRLPSPSVLSWGSSYLVASSSPKEKGDVGSSSAAASSHEPPVEMGRRCGGGCGQCKGNRAP</sequence>